<sequence>MFRNQTTFVIGAGASAEFGLPVGWELAKRIKNRATCIVDGLGRLVRPVDDVVSRLVEQHYGHRDAKNALEALRAINEGIRTAVSIDAFIDRFKRNEDVVTLGKLLIALEIAVAERGSLMHPEQIVLQSLNSNSATADDTWIGSFARILMDGVGDPSEVGQNISIICFNYDRCIEHYLTEAISAAYDIESDYAAEIVNTIEIIHPYGTLGSLPISRRLGRGILQFGPELEDDVDWMDIADKNIKTYTQQQHDPAMVEKIHAAIADCNMLVFLGFGFNNQNLDLLRVSPIAKYGEIAARNIYSTGYGIAQQVNATIKRRILHLLWDTGIEHDRNRGRVEIEYGQTCAALFQTHNMNFSSFSRSFFLEEAEGSSRRVSVSANSED</sequence>
<evidence type="ECO:0000313" key="2">
    <source>
        <dbReference type="Proteomes" id="UP001187203"/>
    </source>
</evidence>
<keyword evidence="2" id="KW-1185">Reference proteome</keyword>
<evidence type="ECO:0000313" key="1">
    <source>
        <dbReference type="EMBL" id="MDV4188405.1"/>
    </source>
</evidence>
<dbReference type="EMBL" id="JAWJWI010000012">
    <property type="protein sequence ID" value="MDV4188405.1"/>
    <property type="molecule type" value="Genomic_DNA"/>
</dbReference>
<reference evidence="2" key="1">
    <citation type="journal article" date="2023" name="Int. J. Mol. Sci.">
        <title>Genomic and Metabolic Characterization of Plant Growth-Promoting Rhizobacteria Isolated from Nodules of Clovers Grown in Non-Farmed Soil.</title>
        <authorList>
            <person name="Wojcik M."/>
            <person name="Koper P."/>
            <person name="Zebracki K."/>
            <person name="Marczak M."/>
            <person name="Mazur A."/>
        </authorList>
    </citation>
    <scope>NUCLEOTIDE SEQUENCE [LARGE SCALE GENOMIC DNA]</scope>
    <source>
        <strain evidence="2">KB12</strain>
    </source>
</reference>
<organism evidence="1 2">
    <name type="scientific">Rhizobium brockwellii</name>
    <dbReference type="NCBI Taxonomy" id="3019932"/>
    <lineage>
        <taxon>Bacteria</taxon>
        <taxon>Pseudomonadati</taxon>
        <taxon>Pseudomonadota</taxon>
        <taxon>Alphaproteobacteria</taxon>
        <taxon>Hyphomicrobiales</taxon>
        <taxon>Rhizobiaceae</taxon>
        <taxon>Rhizobium/Agrobacterium group</taxon>
        <taxon>Rhizobium</taxon>
    </lineage>
</organism>
<evidence type="ECO:0008006" key="3">
    <source>
        <dbReference type="Google" id="ProtNLM"/>
    </source>
</evidence>
<protein>
    <recommendedName>
        <fullName evidence="3">SIR2-like domain-containing protein</fullName>
    </recommendedName>
</protein>
<dbReference type="RefSeq" id="WP_317276710.1">
    <property type="nucleotide sequence ID" value="NZ_JAWJWH010000011.1"/>
</dbReference>
<accession>A0ABU3YRD0</accession>
<comment type="caution">
    <text evidence="1">The sequence shown here is derived from an EMBL/GenBank/DDBJ whole genome shotgun (WGS) entry which is preliminary data.</text>
</comment>
<gene>
    <name evidence="1" type="ORF">R1523_23185</name>
</gene>
<dbReference type="Proteomes" id="UP001187203">
    <property type="component" value="Unassembled WGS sequence"/>
</dbReference>
<name>A0ABU3YRD0_9HYPH</name>
<proteinExistence type="predicted"/>